<feature type="transmembrane region" description="Helical" evidence="2">
    <location>
        <begin position="12"/>
        <end position="35"/>
    </location>
</feature>
<dbReference type="GO" id="GO:0005886">
    <property type="term" value="C:plasma membrane"/>
    <property type="evidence" value="ECO:0007669"/>
    <property type="project" value="TreeGrafter"/>
</dbReference>
<evidence type="ECO:0000256" key="2">
    <source>
        <dbReference type="SAM" id="Phobius"/>
    </source>
</evidence>
<evidence type="ECO:0000256" key="1">
    <source>
        <dbReference type="ARBA" id="ARBA00005773"/>
    </source>
</evidence>
<evidence type="ECO:0000313" key="3">
    <source>
        <dbReference type="EMBL" id="PIO53128.1"/>
    </source>
</evidence>
<keyword evidence="2" id="KW-0812">Transmembrane</keyword>
<dbReference type="Pfam" id="PF01770">
    <property type="entry name" value="Folate_carrier"/>
    <property type="match status" value="1"/>
</dbReference>
<accession>A0A2G9T5C8</accession>
<gene>
    <name evidence="3" type="ORF">TELCIR_25552</name>
</gene>
<dbReference type="PANTHER" id="PTHR10686:SF20">
    <property type="entry name" value="FOLATE TRANSPORTER 1"/>
    <property type="match status" value="1"/>
</dbReference>
<feature type="transmembrane region" description="Helical" evidence="2">
    <location>
        <begin position="47"/>
        <end position="68"/>
    </location>
</feature>
<feature type="non-terminal residue" evidence="3">
    <location>
        <position position="1"/>
    </location>
</feature>
<evidence type="ECO:0000313" key="4">
    <source>
        <dbReference type="Proteomes" id="UP000230423"/>
    </source>
</evidence>
<comment type="similarity">
    <text evidence="1">Belongs to the reduced folate carrier (RFC) transporter (TC 2.A.48) family.</text>
</comment>
<dbReference type="AlphaFoldDB" id="A0A2G9T5C8"/>
<proteinExistence type="inferred from homology"/>
<dbReference type="Proteomes" id="UP000230423">
    <property type="component" value="Unassembled WGS sequence"/>
</dbReference>
<protein>
    <submittedName>
        <fullName evidence="3">Uncharacterized protein</fullName>
    </submittedName>
</protein>
<dbReference type="InterPro" id="IPR002666">
    <property type="entry name" value="Folate_carrier"/>
</dbReference>
<sequence>CNIACHLTTESYGLVFGWNTFAAVVLQTALTLTIVDSHGLNLSIRTQFVVYAAYFAVVAALFVVGCVCSRFQRNTSEKTDSTQEDSD</sequence>
<reference evidence="3 4" key="1">
    <citation type="submission" date="2015-09" db="EMBL/GenBank/DDBJ databases">
        <title>Draft genome of the parasitic nematode Teladorsagia circumcincta isolate WARC Sus (inbred).</title>
        <authorList>
            <person name="Mitreva M."/>
        </authorList>
    </citation>
    <scope>NUCLEOTIDE SEQUENCE [LARGE SCALE GENOMIC DNA]</scope>
    <source>
        <strain evidence="3 4">S</strain>
    </source>
</reference>
<keyword evidence="2" id="KW-1133">Transmembrane helix</keyword>
<dbReference type="PANTHER" id="PTHR10686">
    <property type="entry name" value="FOLATE TRANSPORTER"/>
    <property type="match status" value="1"/>
</dbReference>
<organism evidence="3 4">
    <name type="scientific">Teladorsagia circumcincta</name>
    <name type="common">Brown stomach worm</name>
    <name type="synonym">Ostertagia circumcincta</name>
    <dbReference type="NCBI Taxonomy" id="45464"/>
    <lineage>
        <taxon>Eukaryota</taxon>
        <taxon>Metazoa</taxon>
        <taxon>Ecdysozoa</taxon>
        <taxon>Nematoda</taxon>
        <taxon>Chromadorea</taxon>
        <taxon>Rhabditida</taxon>
        <taxon>Rhabditina</taxon>
        <taxon>Rhabditomorpha</taxon>
        <taxon>Strongyloidea</taxon>
        <taxon>Trichostrongylidae</taxon>
        <taxon>Teladorsagia</taxon>
    </lineage>
</organism>
<name>A0A2G9T5C8_TELCI</name>
<dbReference type="EMBL" id="KZ418896">
    <property type="protein sequence ID" value="PIO53128.1"/>
    <property type="molecule type" value="Genomic_DNA"/>
</dbReference>
<keyword evidence="4" id="KW-1185">Reference proteome</keyword>
<dbReference type="OrthoDB" id="18814at2759"/>
<dbReference type="GO" id="GO:0090482">
    <property type="term" value="F:vitamin transmembrane transporter activity"/>
    <property type="evidence" value="ECO:0007669"/>
    <property type="project" value="InterPro"/>
</dbReference>
<keyword evidence="2" id="KW-0472">Membrane</keyword>